<dbReference type="EMBL" id="JBBEGL010000017">
    <property type="protein sequence ID" value="MEJ2890755.1"/>
    <property type="molecule type" value="Genomic_DNA"/>
</dbReference>
<dbReference type="Pfam" id="PF00535">
    <property type="entry name" value="Glycos_transf_2"/>
    <property type="match status" value="1"/>
</dbReference>
<evidence type="ECO:0000259" key="2">
    <source>
        <dbReference type="Pfam" id="PF00535"/>
    </source>
</evidence>
<organism evidence="3 4">
    <name type="scientific">Actinomycetospora aeridis</name>
    <dbReference type="NCBI Taxonomy" id="3129231"/>
    <lineage>
        <taxon>Bacteria</taxon>
        <taxon>Bacillati</taxon>
        <taxon>Actinomycetota</taxon>
        <taxon>Actinomycetes</taxon>
        <taxon>Pseudonocardiales</taxon>
        <taxon>Pseudonocardiaceae</taxon>
        <taxon>Actinomycetospora</taxon>
    </lineage>
</organism>
<feature type="domain" description="Glycosyltransferase 2-like" evidence="2">
    <location>
        <begin position="7"/>
        <end position="137"/>
    </location>
</feature>
<keyword evidence="3" id="KW-0808">Transferase</keyword>
<dbReference type="RefSeq" id="WP_337718947.1">
    <property type="nucleotide sequence ID" value="NZ_JBBEGL010000017.1"/>
</dbReference>
<gene>
    <name evidence="3" type="ORF">WCD41_30150</name>
</gene>
<keyword evidence="3" id="KW-0328">Glycosyltransferase</keyword>
<dbReference type="Proteomes" id="UP001370100">
    <property type="component" value="Unassembled WGS sequence"/>
</dbReference>
<evidence type="ECO:0000313" key="3">
    <source>
        <dbReference type="EMBL" id="MEJ2890755.1"/>
    </source>
</evidence>
<keyword evidence="1" id="KW-0812">Transmembrane</keyword>
<evidence type="ECO:0000313" key="4">
    <source>
        <dbReference type="Proteomes" id="UP001370100"/>
    </source>
</evidence>
<dbReference type="GO" id="GO:0016757">
    <property type="term" value="F:glycosyltransferase activity"/>
    <property type="evidence" value="ECO:0007669"/>
    <property type="project" value="UniProtKB-KW"/>
</dbReference>
<keyword evidence="1" id="KW-0472">Membrane</keyword>
<name>A0ABU8NEC0_9PSEU</name>
<dbReference type="InterPro" id="IPR050834">
    <property type="entry name" value="Glycosyltransf_2"/>
</dbReference>
<protein>
    <submittedName>
        <fullName evidence="3">Glycosyltransferase family 2 protein</fullName>
        <ecNumber evidence="3">2.4.-.-</ecNumber>
    </submittedName>
</protein>
<dbReference type="InterPro" id="IPR001173">
    <property type="entry name" value="Glyco_trans_2-like"/>
</dbReference>
<dbReference type="InterPro" id="IPR029044">
    <property type="entry name" value="Nucleotide-diphossugar_trans"/>
</dbReference>
<dbReference type="EC" id="2.4.-.-" evidence="3"/>
<keyword evidence="4" id="KW-1185">Reference proteome</keyword>
<dbReference type="PANTHER" id="PTHR43685">
    <property type="entry name" value="GLYCOSYLTRANSFERASE"/>
    <property type="match status" value="1"/>
</dbReference>
<keyword evidence="1" id="KW-1133">Transmembrane helix</keyword>
<dbReference type="SUPFAM" id="SSF53448">
    <property type="entry name" value="Nucleotide-diphospho-sugar transferases"/>
    <property type="match status" value="1"/>
</dbReference>
<accession>A0ABU8NEC0</accession>
<proteinExistence type="predicted"/>
<reference evidence="3 4" key="1">
    <citation type="submission" date="2024-03" db="EMBL/GenBank/DDBJ databases">
        <title>Actinomycetospora sp. OC33-EN06, a novel actinomycete isolated from wild orchid (Aerides multiflora).</title>
        <authorList>
            <person name="Suriyachadkun C."/>
        </authorList>
    </citation>
    <scope>NUCLEOTIDE SEQUENCE [LARGE SCALE GENOMIC DNA]</scope>
    <source>
        <strain evidence="3 4">OC33-EN06</strain>
    </source>
</reference>
<evidence type="ECO:0000256" key="1">
    <source>
        <dbReference type="SAM" id="Phobius"/>
    </source>
</evidence>
<feature type="transmembrane region" description="Helical" evidence="1">
    <location>
        <begin position="298"/>
        <end position="316"/>
    </location>
</feature>
<dbReference type="Gene3D" id="3.90.550.10">
    <property type="entry name" value="Spore Coat Polysaccharide Biosynthesis Protein SpsA, Chain A"/>
    <property type="match status" value="1"/>
</dbReference>
<dbReference type="PANTHER" id="PTHR43685:SF2">
    <property type="entry name" value="GLYCOSYLTRANSFERASE 2-LIKE DOMAIN-CONTAINING PROTEIN"/>
    <property type="match status" value="1"/>
</dbReference>
<comment type="caution">
    <text evidence="3">The sequence shown here is derived from an EMBL/GenBank/DDBJ whole genome shotgun (WGS) entry which is preliminary data.</text>
</comment>
<sequence length="325" mass="34605">MTGPAVSVVICAYTERRWPDLVAAVASIREQDRPAAEILLVVDHNPSLAARARVVLSDVAVRESPRRRGLSGARNTALDHATGDIVVFIDDDACARPDWLAQLVAPYADPSTLAVGGLAVPRWPSGEAPAVLPPELWWIVGCSFTGQHPASTGEGVVDVRNVMGCSMSFRRSVLVAVGGFAEDMGRVGATPLGCEETDVCIRLRQRHPEGRIVLTPAGVVDHRVGADRVGWGYLLRRSWSEGVSKAVLARRVGAADGLSTERSYVLEVLPGALRRELRCGARAWIGGQASEAGRRGSAAAAVVLALAATAAGYLRGRVGRRRRSR</sequence>